<dbReference type="EMBL" id="JAGGLR010000001">
    <property type="protein sequence ID" value="MBP2059014.1"/>
    <property type="molecule type" value="Genomic_DNA"/>
</dbReference>
<proteinExistence type="predicted"/>
<evidence type="ECO:0000256" key="8">
    <source>
        <dbReference type="SAM" id="SignalP"/>
    </source>
</evidence>
<feature type="domain" description="Chaplin" evidence="9">
    <location>
        <begin position="39"/>
        <end position="79"/>
    </location>
</feature>
<feature type="chain" id="PRO_5001598251" evidence="8">
    <location>
        <begin position="28"/>
        <end position="79"/>
    </location>
</feature>
<dbReference type="EMBL" id="LK022848">
    <property type="protein sequence ID" value="CDR12109.1"/>
    <property type="molecule type" value="Genomic_DNA"/>
</dbReference>
<dbReference type="Pfam" id="PF03777">
    <property type="entry name" value="ChpA-C"/>
    <property type="match status" value="1"/>
</dbReference>
<dbReference type="GO" id="GO:0007155">
    <property type="term" value="P:cell adhesion"/>
    <property type="evidence" value="ECO:0007669"/>
    <property type="project" value="UniProtKB-KW"/>
</dbReference>
<dbReference type="InterPro" id="IPR005528">
    <property type="entry name" value="ChpA-H"/>
</dbReference>
<sequence length="79" mass="7671">MKNIKRFAALTIVAGGLAVAGAGVASAQGPQADGGAMTSPGVVSGNNIQAPIHVPVNVCSNTISVIGAMNPAFGVPCVR</sequence>
<keyword evidence="4 8" id="KW-0732">Signal</keyword>
<dbReference type="AlphaFoldDB" id="A0A060ZXM7"/>
<feature type="signal peptide" evidence="8">
    <location>
        <begin position="1"/>
        <end position="27"/>
    </location>
</feature>
<dbReference type="RefSeq" id="WP_044577447.1">
    <property type="nucleotide sequence ID" value="NZ_BAABDR010000060.1"/>
</dbReference>
<evidence type="ECO:0000256" key="2">
    <source>
        <dbReference type="ARBA" id="ARBA00022512"/>
    </source>
</evidence>
<comment type="subcellular location">
    <subcellularLocation>
        <location evidence="1">Secreted</location>
        <location evidence="1">Cell wall</location>
    </subcellularLocation>
</comment>
<evidence type="ECO:0000256" key="7">
    <source>
        <dbReference type="PROSITE-ProRule" id="PRU01232"/>
    </source>
</evidence>
<evidence type="ECO:0000259" key="9">
    <source>
        <dbReference type="PROSITE" id="PS51884"/>
    </source>
</evidence>
<evidence type="ECO:0000256" key="4">
    <source>
        <dbReference type="ARBA" id="ARBA00022729"/>
    </source>
</evidence>
<accession>A0A060ZXM7</accession>
<evidence type="ECO:0000256" key="1">
    <source>
        <dbReference type="ARBA" id="ARBA00004191"/>
    </source>
</evidence>
<gene>
    <name evidence="11" type="ORF">J2Z30_000010</name>
    <name evidence="10" type="ORF">SIRAN7531</name>
</gene>
<reference evidence="11 12" key="2">
    <citation type="submission" date="2021-03" db="EMBL/GenBank/DDBJ databases">
        <title>Genomic Encyclopedia of Type Strains, Phase IV (KMG-IV): sequencing the most valuable type-strain genomes for metagenomic binning, comparative biology and taxonomic classification.</title>
        <authorList>
            <person name="Goeker M."/>
        </authorList>
    </citation>
    <scope>NUCLEOTIDE SEQUENCE [LARGE SCALE GENOMIC DNA]</scope>
    <source>
        <strain evidence="11 12">DSM 41954</strain>
    </source>
</reference>
<keyword evidence="6 7" id="KW-0034">Amyloid</keyword>
<evidence type="ECO:0000256" key="5">
    <source>
        <dbReference type="ARBA" id="ARBA00022889"/>
    </source>
</evidence>
<dbReference type="PROSITE" id="PS51884">
    <property type="entry name" value="CHAPLIN"/>
    <property type="match status" value="1"/>
</dbReference>
<evidence type="ECO:0000313" key="12">
    <source>
        <dbReference type="Proteomes" id="UP000756710"/>
    </source>
</evidence>
<name>A0A060ZXM7_9ACTN</name>
<keyword evidence="2" id="KW-0134">Cell wall</keyword>
<evidence type="ECO:0000313" key="10">
    <source>
        <dbReference type="EMBL" id="CDR12109.1"/>
    </source>
</evidence>
<keyword evidence="5" id="KW-0130">Cell adhesion</keyword>
<dbReference type="Proteomes" id="UP000756710">
    <property type="component" value="Unassembled WGS sequence"/>
</dbReference>
<organism evidence="10">
    <name type="scientific">Streptomyces iranensis</name>
    <dbReference type="NCBI Taxonomy" id="576784"/>
    <lineage>
        <taxon>Bacteria</taxon>
        <taxon>Bacillati</taxon>
        <taxon>Actinomycetota</taxon>
        <taxon>Actinomycetes</taxon>
        <taxon>Kitasatosporales</taxon>
        <taxon>Streptomycetaceae</taxon>
        <taxon>Streptomyces</taxon>
        <taxon>Streptomyces violaceusniger group</taxon>
    </lineage>
</organism>
<evidence type="ECO:0000256" key="6">
    <source>
        <dbReference type="ARBA" id="ARBA00023087"/>
    </source>
</evidence>
<reference evidence="10" key="1">
    <citation type="submission" date="2014-05" db="EMBL/GenBank/DDBJ databases">
        <authorList>
            <person name="Horn Fabian"/>
        </authorList>
    </citation>
    <scope>NUCLEOTIDE SEQUENCE</scope>
</reference>
<evidence type="ECO:0000256" key="3">
    <source>
        <dbReference type="ARBA" id="ARBA00022525"/>
    </source>
</evidence>
<evidence type="ECO:0000313" key="11">
    <source>
        <dbReference type="EMBL" id="MBP2059014.1"/>
    </source>
</evidence>
<dbReference type="HOGENOM" id="CLU_145456_3_1_11"/>
<keyword evidence="3" id="KW-0964">Secreted</keyword>
<protein>
    <submittedName>
        <fullName evidence="10">Secreted protein</fullName>
    </submittedName>
</protein>
<keyword evidence="12" id="KW-1185">Reference proteome</keyword>